<comment type="cofactor">
    <cofactor evidence="7 11">
        <name>[4Fe-4S] cluster</name>
        <dbReference type="ChEBI" id="CHEBI:49883"/>
    </cofactor>
    <text evidence="7 11">Binds 1 [4Fe-4S] cluster per subunit.</text>
</comment>
<dbReference type="GO" id="GO:0000287">
    <property type="term" value="F:magnesium ion binding"/>
    <property type="evidence" value="ECO:0007669"/>
    <property type="project" value="UniProtKB-UniRule"/>
</dbReference>
<dbReference type="InterPro" id="IPR005854">
    <property type="entry name" value="PurF"/>
</dbReference>
<dbReference type="PIRSF" id="PIRSF000485">
    <property type="entry name" value="Amd_phspho_trans"/>
    <property type="match status" value="1"/>
</dbReference>
<evidence type="ECO:0000256" key="9">
    <source>
        <dbReference type="PIRSR" id="PIRSR000485-1"/>
    </source>
</evidence>
<feature type="binding site" evidence="7 11">
    <location>
        <position position="440"/>
    </location>
    <ligand>
        <name>[4Fe-4S] cluster</name>
        <dbReference type="ChEBI" id="CHEBI:49883"/>
    </ligand>
</feature>
<name>A0A328UJW5_9FIRM</name>
<feature type="binding site" evidence="7 10">
    <location>
        <position position="353"/>
    </location>
    <ligand>
        <name>Mg(2+)</name>
        <dbReference type="ChEBI" id="CHEBI:18420"/>
    </ligand>
</feature>
<evidence type="ECO:0000256" key="5">
    <source>
        <dbReference type="ARBA" id="ARBA00022755"/>
    </source>
</evidence>
<feature type="binding site" evidence="7 11">
    <location>
        <position position="389"/>
    </location>
    <ligand>
        <name>[4Fe-4S] cluster</name>
        <dbReference type="ChEBI" id="CHEBI:49883"/>
    </ligand>
</feature>
<keyword evidence="5 7" id="KW-0658">Purine biosynthesis</keyword>
<keyword evidence="3 7" id="KW-0328">Glycosyltransferase</keyword>
<sequence length="457" mass="50017">MDEIKEECGVFGIYHNPEAASLAYFGLHALQHRGQEGAGIATADGKDIYCFKGRGLLASVFEQGGLAGLKGGNSVGHVRYGTEGGNEIENVQPMVARAQIGSIAVVHNGQIANAGELRCELENNGSIFRGTSDSEIILHMIQRRKGPLLRKIQEACKKLDGAFSFLILTEKNLYAIRDKNGLRPLSIARLNEGYCLSSESCAFEAIGAKFLRDVRPGEVIKLSEKGMESSFYTEETQHRICAMEYIYFSRPDSNVEGLNVHTVRKKCGKIMAMKDRDGLAADIVVGVPDSSLSAAMGYSEASGLPCEMGLIKNRYVGRTFIKPTQRLRDMGVKMKLSVNVSVVAGKRVVLIDDSLVRGTTSRYIVQLLKEASAKEVHLRIASPAIIYPCFYGVDTSTQQELISYRLSSAALREYVGADSLRFLSLEDLQRACGGNCCFACFNGEYVTPLYCHGEKSK</sequence>
<dbReference type="GO" id="GO:0004044">
    <property type="term" value="F:amidophosphoribosyltransferase activity"/>
    <property type="evidence" value="ECO:0007669"/>
    <property type="project" value="UniProtKB-UniRule"/>
</dbReference>
<reference evidence="13 14" key="1">
    <citation type="submission" date="2018-06" db="EMBL/GenBank/DDBJ databases">
        <title>Noncontiguous genome sequence of Ruminococcaceae bacterium ASD2818.</title>
        <authorList>
            <person name="Chaplin A.V."/>
            <person name="Sokolova S.R."/>
            <person name="Kochetkova T.O."/>
            <person name="Goltsov A.Y."/>
            <person name="Trofimov D.Y."/>
            <person name="Efimov B.A."/>
        </authorList>
    </citation>
    <scope>NUCLEOTIDE SEQUENCE [LARGE SCALE GENOMIC DNA]</scope>
    <source>
        <strain evidence="13 14">ASD2818</strain>
    </source>
</reference>
<evidence type="ECO:0000256" key="1">
    <source>
        <dbReference type="ARBA" id="ARBA00005209"/>
    </source>
</evidence>
<comment type="caution">
    <text evidence="13">The sequence shown here is derived from an EMBL/GenBank/DDBJ whole genome shotgun (WGS) entry which is preliminary data.</text>
</comment>
<dbReference type="InterPro" id="IPR035584">
    <property type="entry name" value="PurF_N"/>
</dbReference>
<dbReference type="CDD" id="cd06223">
    <property type="entry name" value="PRTases_typeI"/>
    <property type="match status" value="1"/>
</dbReference>
<evidence type="ECO:0000256" key="3">
    <source>
        <dbReference type="ARBA" id="ARBA00022676"/>
    </source>
</evidence>
<dbReference type="EC" id="2.4.2.14" evidence="7"/>
<dbReference type="UniPathway" id="UPA00074">
    <property type="reaction ID" value="UER00124"/>
</dbReference>
<dbReference type="AlphaFoldDB" id="A0A328UJW5"/>
<evidence type="ECO:0000256" key="4">
    <source>
        <dbReference type="ARBA" id="ARBA00022679"/>
    </source>
</evidence>
<keyword evidence="7 11" id="KW-0411">Iron-sulfur</keyword>
<dbReference type="SUPFAM" id="SSF56235">
    <property type="entry name" value="N-terminal nucleophile aminohydrolases (Ntn hydrolases)"/>
    <property type="match status" value="1"/>
</dbReference>
<evidence type="ECO:0000313" key="14">
    <source>
        <dbReference type="Proteomes" id="UP000249377"/>
    </source>
</evidence>
<evidence type="ECO:0000256" key="6">
    <source>
        <dbReference type="ARBA" id="ARBA00022962"/>
    </source>
</evidence>
<keyword evidence="7" id="KW-0004">4Fe-4S</keyword>
<accession>A0A328UJW5</accession>
<feature type="binding site" evidence="7 10">
    <location>
        <position position="290"/>
    </location>
    <ligand>
        <name>Mg(2+)</name>
        <dbReference type="ChEBI" id="CHEBI:18420"/>
    </ligand>
</feature>
<evidence type="ECO:0000256" key="11">
    <source>
        <dbReference type="PIRSR" id="PIRSR000485-3"/>
    </source>
</evidence>
<proteinExistence type="inferred from homology"/>
<dbReference type="CDD" id="cd00715">
    <property type="entry name" value="GPATase_N"/>
    <property type="match status" value="1"/>
</dbReference>
<dbReference type="Pfam" id="PF00156">
    <property type="entry name" value="Pribosyltran"/>
    <property type="match status" value="1"/>
</dbReference>
<evidence type="ECO:0000256" key="10">
    <source>
        <dbReference type="PIRSR" id="PIRSR000485-2"/>
    </source>
</evidence>
<keyword evidence="4 7" id="KW-0808">Transferase</keyword>
<dbReference type="Gene3D" id="3.40.50.2020">
    <property type="match status" value="1"/>
</dbReference>
<keyword evidence="7 11" id="KW-0408">Iron</keyword>
<dbReference type="GO" id="GO:0051539">
    <property type="term" value="F:4 iron, 4 sulfur cluster binding"/>
    <property type="evidence" value="ECO:0007669"/>
    <property type="project" value="UniProtKB-KW"/>
</dbReference>
<feature type="active site" description="Nucleophile" evidence="7 9">
    <location>
        <position position="8"/>
    </location>
</feature>
<dbReference type="InterPro" id="IPR000836">
    <property type="entry name" value="PRTase_dom"/>
</dbReference>
<comment type="pathway">
    <text evidence="1 7 8">Purine metabolism; IMP biosynthesis via de novo pathway; N(1)-(5-phospho-D-ribosyl)glycinamide from 5-phospho-alpha-D-ribose 1-diphosphate: step 1/2.</text>
</comment>
<dbReference type="NCBIfam" id="TIGR01134">
    <property type="entry name" value="purF"/>
    <property type="match status" value="1"/>
</dbReference>
<keyword evidence="14" id="KW-1185">Reference proteome</keyword>
<feature type="binding site" evidence="7 10">
    <location>
        <position position="352"/>
    </location>
    <ligand>
        <name>Mg(2+)</name>
        <dbReference type="ChEBI" id="CHEBI:18420"/>
    </ligand>
</feature>
<comment type="cofactor">
    <cofactor evidence="7 10">
        <name>Mg(2+)</name>
        <dbReference type="ChEBI" id="CHEBI:18420"/>
    </cofactor>
    <text evidence="7 10">Binds 1 Mg(2+) ion per subunit.</text>
</comment>
<dbReference type="PANTHER" id="PTHR11907">
    <property type="entry name" value="AMIDOPHOSPHORIBOSYLTRANSFERASE"/>
    <property type="match status" value="1"/>
</dbReference>
<comment type="similarity">
    <text evidence="2 7 8">In the C-terminal section; belongs to the purine/pyrimidine phosphoribosyltransferase family.</text>
</comment>
<dbReference type="InterPro" id="IPR017932">
    <property type="entry name" value="GATase_2_dom"/>
</dbReference>
<feature type="domain" description="Glutamine amidotransferase type-2" evidence="12">
    <location>
        <begin position="8"/>
        <end position="225"/>
    </location>
</feature>
<dbReference type="RefSeq" id="WP_112332526.1">
    <property type="nucleotide sequence ID" value="NZ_QLYR01000003.1"/>
</dbReference>
<dbReference type="Pfam" id="PF13537">
    <property type="entry name" value="GATase_7"/>
    <property type="match status" value="1"/>
</dbReference>
<feature type="binding site" evidence="7 11">
    <location>
        <position position="437"/>
    </location>
    <ligand>
        <name>[4Fe-4S] cluster</name>
        <dbReference type="ChEBI" id="CHEBI:49883"/>
    </ligand>
</feature>
<keyword evidence="7 10" id="KW-0479">Metal-binding</keyword>
<dbReference type="GO" id="GO:0006189">
    <property type="term" value="P:'de novo' IMP biosynthetic process"/>
    <property type="evidence" value="ECO:0007669"/>
    <property type="project" value="UniProtKB-UniRule"/>
</dbReference>
<dbReference type="PROSITE" id="PS51278">
    <property type="entry name" value="GATASE_TYPE_2"/>
    <property type="match status" value="1"/>
</dbReference>
<dbReference type="Proteomes" id="UP000249377">
    <property type="component" value="Unassembled WGS sequence"/>
</dbReference>
<dbReference type="Gene3D" id="3.60.20.10">
    <property type="entry name" value="Glutamine Phosphoribosylpyrophosphate, subunit 1, domain 1"/>
    <property type="match status" value="1"/>
</dbReference>
<feature type="binding site" evidence="7 11">
    <location>
        <position position="241"/>
    </location>
    <ligand>
        <name>[4Fe-4S] cluster</name>
        <dbReference type="ChEBI" id="CHEBI:49883"/>
    </ligand>
</feature>
<dbReference type="InterPro" id="IPR029055">
    <property type="entry name" value="Ntn_hydrolases_N"/>
</dbReference>
<keyword evidence="6 7" id="KW-0315">Glutamine amidotransferase</keyword>
<comment type="catalytic activity">
    <reaction evidence="7 8">
        <text>5-phospho-beta-D-ribosylamine + L-glutamate + diphosphate = 5-phospho-alpha-D-ribose 1-diphosphate + L-glutamine + H2O</text>
        <dbReference type="Rhea" id="RHEA:14905"/>
        <dbReference type="ChEBI" id="CHEBI:15377"/>
        <dbReference type="ChEBI" id="CHEBI:29985"/>
        <dbReference type="ChEBI" id="CHEBI:33019"/>
        <dbReference type="ChEBI" id="CHEBI:58017"/>
        <dbReference type="ChEBI" id="CHEBI:58359"/>
        <dbReference type="ChEBI" id="CHEBI:58681"/>
        <dbReference type="EC" id="2.4.2.14"/>
    </reaction>
</comment>
<dbReference type="EMBL" id="QLYR01000003">
    <property type="protein sequence ID" value="RAQ29295.1"/>
    <property type="molecule type" value="Genomic_DNA"/>
</dbReference>
<dbReference type="HAMAP" id="MF_01931">
    <property type="entry name" value="PurF"/>
    <property type="match status" value="1"/>
</dbReference>
<comment type="function">
    <text evidence="7">Catalyzes the formation of phosphoribosylamine from phosphoribosylpyrophosphate (PRPP) and glutamine.</text>
</comment>
<protein>
    <recommendedName>
        <fullName evidence="7">Amidophosphoribosyltransferase</fullName>
        <shortName evidence="7">ATase</shortName>
        <ecNumber evidence="7">2.4.2.14</ecNumber>
    </recommendedName>
    <alternativeName>
        <fullName evidence="7">Glutamine phosphoribosylpyrophosphate amidotransferase</fullName>
        <shortName evidence="7">GPATase</shortName>
    </alternativeName>
</protein>
<organism evidence="13 14">
    <name type="scientific">Hydrogeniiclostridium mannosilyticum</name>
    <dbReference type="NCBI Taxonomy" id="2764322"/>
    <lineage>
        <taxon>Bacteria</taxon>
        <taxon>Bacillati</taxon>
        <taxon>Bacillota</taxon>
        <taxon>Clostridia</taxon>
        <taxon>Eubacteriales</taxon>
        <taxon>Acutalibacteraceae</taxon>
        <taxon>Hydrogeniiclostridium</taxon>
    </lineage>
</organism>
<evidence type="ECO:0000259" key="12">
    <source>
        <dbReference type="PROSITE" id="PS51278"/>
    </source>
</evidence>
<evidence type="ECO:0000256" key="2">
    <source>
        <dbReference type="ARBA" id="ARBA00010138"/>
    </source>
</evidence>
<dbReference type="SUPFAM" id="SSF53271">
    <property type="entry name" value="PRTase-like"/>
    <property type="match status" value="1"/>
</dbReference>
<evidence type="ECO:0000256" key="7">
    <source>
        <dbReference type="HAMAP-Rule" id="MF_01931"/>
    </source>
</evidence>
<evidence type="ECO:0000256" key="8">
    <source>
        <dbReference type="PIRNR" id="PIRNR000485"/>
    </source>
</evidence>
<dbReference type="GO" id="GO:0009113">
    <property type="term" value="P:purine nucleobase biosynthetic process"/>
    <property type="evidence" value="ECO:0007669"/>
    <property type="project" value="UniProtKB-UniRule"/>
</dbReference>
<dbReference type="InterPro" id="IPR029057">
    <property type="entry name" value="PRTase-like"/>
</dbReference>
<evidence type="ECO:0000313" key="13">
    <source>
        <dbReference type="EMBL" id="RAQ29295.1"/>
    </source>
</evidence>
<keyword evidence="7 10" id="KW-0460">Magnesium</keyword>
<gene>
    <name evidence="7" type="primary">purF</name>
    <name evidence="13" type="ORF">DPQ25_07385</name>
</gene>